<protein>
    <submittedName>
        <fullName evidence="2">Uncharacterized protein</fullName>
    </submittedName>
</protein>
<keyword evidence="3" id="KW-1185">Reference proteome</keyword>
<accession>A0ABN0C0V0</accession>
<sequence>MKSTYITLIVKTFLLKRLFMILISHILDKKNQIKILALN</sequence>
<keyword evidence="1" id="KW-0812">Transmembrane</keyword>
<feature type="transmembrane region" description="Helical" evidence="1">
    <location>
        <begin position="6"/>
        <end position="27"/>
    </location>
</feature>
<keyword evidence="1" id="KW-0472">Membrane</keyword>
<name>A0ABN0C0V0_9LIST</name>
<organism evidence="2 3">
    <name type="scientific">Listeria marthii FSL S4-120</name>
    <dbReference type="NCBI Taxonomy" id="702457"/>
    <lineage>
        <taxon>Bacteria</taxon>
        <taxon>Bacillati</taxon>
        <taxon>Bacillota</taxon>
        <taxon>Bacilli</taxon>
        <taxon>Bacillales</taxon>
        <taxon>Listeriaceae</taxon>
        <taxon>Listeria</taxon>
    </lineage>
</organism>
<keyword evidence="1" id="KW-1133">Transmembrane helix</keyword>
<evidence type="ECO:0000256" key="1">
    <source>
        <dbReference type="SAM" id="Phobius"/>
    </source>
</evidence>
<proteinExistence type="predicted"/>
<evidence type="ECO:0000313" key="2">
    <source>
        <dbReference type="EMBL" id="EFR89080.1"/>
    </source>
</evidence>
<gene>
    <name evidence="2" type="ORF">NT05LM_0258</name>
</gene>
<dbReference type="Proteomes" id="UP000003412">
    <property type="component" value="Chromosome"/>
</dbReference>
<evidence type="ECO:0000313" key="3">
    <source>
        <dbReference type="Proteomes" id="UP000003412"/>
    </source>
</evidence>
<comment type="caution">
    <text evidence="2">The sequence shown here is derived from an EMBL/GenBank/DDBJ whole genome shotgun (WGS) entry which is preliminary data.</text>
</comment>
<dbReference type="EMBL" id="ADXF01000139">
    <property type="protein sequence ID" value="EFR89080.1"/>
    <property type="molecule type" value="Genomic_DNA"/>
</dbReference>
<reference evidence="2 3" key="1">
    <citation type="journal article" date="2010" name="Microbiol. Resour. Announc.">
        <title>Comparative genomics of the bacterial genus Listeria: Genome evolution is characterized by limited gene acquisition and limited gene loss.</title>
        <authorList>
            <person name="den Bakker H.C."/>
            <person name="Cummings C.A."/>
            <person name="Ferreira V."/>
            <person name="Vatta P."/>
            <person name="Orsi R.H."/>
            <person name="Degoricija L."/>
            <person name="Barker M."/>
            <person name="Petrauskene O."/>
            <person name="Furtado M.R."/>
            <person name="Wiedmann M."/>
        </authorList>
    </citation>
    <scope>NUCLEOTIDE SEQUENCE [LARGE SCALE GENOMIC DNA]</scope>
    <source>
        <strain evidence="2 3">FSL S4-120</strain>
    </source>
</reference>